<reference evidence="4 5" key="1">
    <citation type="submission" date="2018-10" db="EMBL/GenBank/DDBJ databases">
        <title>Phylogenomics of Brevibacillus.</title>
        <authorList>
            <person name="Dunlap C."/>
        </authorList>
    </citation>
    <scope>NUCLEOTIDE SEQUENCE [LARGE SCALE GENOMIC DNA]</scope>
    <source>
        <strain evidence="4 5">JCM 15716</strain>
    </source>
</reference>
<comment type="caution">
    <text evidence="4">The sequence shown here is derived from an EMBL/GenBank/DDBJ whole genome shotgun (WGS) entry which is preliminary data.</text>
</comment>
<keyword evidence="3" id="KW-0812">Transmembrane</keyword>
<organism evidence="4 5">
    <name type="scientific">Brevibacillus fluminis</name>
    <dbReference type="NCBI Taxonomy" id="511487"/>
    <lineage>
        <taxon>Bacteria</taxon>
        <taxon>Bacillati</taxon>
        <taxon>Bacillota</taxon>
        <taxon>Bacilli</taxon>
        <taxon>Bacillales</taxon>
        <taxon>Paenibacillaceae</taxon>
        <taxon>Brevibacillus</taxon>
    </lineage>
</organism>
<dbReference type="GO" id="GO:0016020">
    <property type="term" value="C:membrane"/>
    <property type="evidence" value="ECO:0007669"/>
    <property type="project" value="InterPro"/>
</dbReference>
<dbReference type="GO" id="GO:0009847">
    <property type="term" value="P:spore germination"/>
    <property type="evidence" value="ECO:0007669"/>
    <property type="project" value="InterPro"/>
</dbReference>
<dbReference type="Proteomes" id="UP000271031">
    <property type="component" value="Unassembled WGS sequence"/>
</dbReference>
<dbReference type="PANTHER" id="PTHR22550">
    <property type="entry name" value="SPORE GERMINATION PROTEIN"/>
    <property type="match status" value="1"/>
</dbReference>
<evidence type="ECO:0000256" key="2">
    <source>
        <dbReference type="ARBA" id="ARBA00023136"/>
    </source>
</evidence>
<dbReference type="PIRSF" id="PIRSF005690">
    <property type="entry name" value="GerBA"/>
    <property type="match status" value="1"/>
</dbReference>
<dbReference type="OrthoDB" id="1726708at2"/>
<evidence type="ECO:0000256" key="1">
    <source>
        <dbReference type="ARBA" id="ARBA00005278"/>
    </source>
</evidence>
<keyword evidence="3" id="KW-1133">Transmembrane helix</keyword>
<dbReference type="RefSeq" id="WP_122919901.1">
    <property type="nucleotide sequence ID" value="NZ_RHHQ01000017.1"/>
</dbReference>
<evidence type="ECO:0000313" key="4">
    <source>
        <dbReference type="EMBL" id="RNB84619.1"/>
    </source>
</evidence>
<feature type="transmembrane region" description="Helical" evidence="3">
    <location>
        <begin position="381"/>
        <end position="402"/>
    </location>
</feature>
<comment type="similarity">
    <text evidence="1">Belongs to the GerABKA family.</text>
</comment>
<dbReference type="Pfam" id="PF03323">
    <property type="entry name" value="GerA"/>
    <property type="match status" value="1"/>
</dbReference>
<name>A0A3M8DAK4_9BACL</name>
<accession>A0A3M8DAK4</accession>
<evidence type="ECO:0000256" key="3">
    <source>
        <dbReference type="SAM" id="Phobius"/>
    </source>
</evidence>
<feature type="transmembrane region" description="Helical" evidence="3">
    <location>
        <begin position="414"/>
        <end position="439"/>
    </location>
</feature>
<dbReference type="EMBL" id="RHHQ01000017">
    <property type="protein sequence ID" value="RNB84619.1"/>
    <property type="molecule type" value="Genomic_DNA"/>
</dbReference>
<proteinExistence type="inferred from homology"/>
<dbReference type="PANTHER" id="PTHR22550:SF5">
    <property type="entry name" value="LEUCINE ZIPPER PROTEIN 4"/>
    <property type="match status" value="1"/>
</dbReference>
<sequence length="504" mass="57618">MRFFEKRTNQENECGDGSLSIRSHEELRDYLHTAFFGTDDLVIDLIERNDEIMALIQLATLTDLEKVDEQILSPLNRNHDRLFLNAIKPAKMQELYAPEQVVEALTRGNCVVYIEGYPCFYSFNTSIMVQRSIAEPINEKAFSDSHEGFNERLETNLYLLRRKMPTKNLVLRYFEVGQSVNSRVAVVFVGQLANQEVVDEVEMRIRSLRIDYVSSAGVLDQMIEDTPFSPFPQILSTERVDRVSANLMEGRIAVMVEGSSNVLILPVTFFAFYQSPDDYNIRWINGSFFRFLRMASFFLAITLPAIYISVVSFHFETIPSELVLPMQVAVMHIPFPPIIEAIVMELTIELLREAGLRLHTAVGQTIGIVGGLVIGDAIVRAGFVSNVMIIVVASTAIASFVVPSHDFRETVRILRFPMMILAATFGFLGITFGFSFLLIHLCKLEGFGVPYFYPFSPFRLNSLQDSFVRLPIWSMNRRPMDSRPQKRIREFFSRGWVKDEHPKR</sequence>
<keyword evidence="2 3" id="KW-0472">Membrane</keyword>
<dbReference type="InterPro" id="IPR050768">
    <property type="entry name" value="UPF0353/GerABKA_families"/>
</dbReference>
<feature type="transmembrane region" description="Helical" evidence="3">
    <location>
        <begin position="291"/>
        <end position="310"/>
    </location>
</feature>
<protein>
    <submittedName>
        <fullName evidence="4">Spore germination protein</fullName>
    </submittedName>
</protein>
<evidence type="ECO:0000313" key="5">
    <source>
        <dbReference type="Proteomes" id="UP000271031"/>
    </source>
</evidence>
<dbReference type="InterPro" id="IPR004995">
    <property type="entry name" value="Spore_Ger"/>
</dbReference>
<gene>
    <name evidence="4" type="ORF">EDM56_21175</name>
</gene>
<dbReference type="AlphaFoldDB" id="A0A3M8DAK4"/>
<keyword evidence="5" id="KW-1185">Reference proteome</keyword>